<evidence type="ECO:0000313" key="1">
    <source>
        <dbReference type="EMBL" id="SVA18490.1"/>
    </source>
</evidence>
<protein>
    <submittedName>
        <fullName evidence="1">Uncharacterized protein</fullName>
    </submittedName>
</protein>
<sequence>MKKAILIALGAIALVGLTVPTVSAKVITMDGVKFQVFQDPDSGEFTLLPVKKVPLGPKVTKLPALNLPKAVELKKEVLSESSSPLGVPMNASENIGVISESPDKSEVTEKTESDSVYYEYVCTVPSGCPFKDGKCVGCKKIKVYEEKTVIKLPPKQPEIAHTVLPKKEKFFGIPEGNYHWRHMTTIIGSKIWQKSLAPGLLANYKEVVPGSYLITTSGAAEYTSPSFEGTKVIACPIPSTKFATVDKDGLSKMRETLVKGTCWNKYPNNTISFRYYNVDANTIRTIWVRKHTTWVVGCEDCVDTIRTDISTFIKI</sequence>
<gene>
    <name evidence="1" type="ORF">METZ01_LOCUS71344</name>
</gene>
<reference evidence="1" key="1">
    <citation type="submission" date="2018-05" db="EMBL/GenBank/DDBJ databases">
        <authorList>
            <person name="Lanie J.A."/>
            <person name="Ng W.-L."/>
            <person name="Kazmierczak K.M."/>
            <person name="Andrzejewski T.M."/>
            <person name="Davidsen T.M."/>
            <person name="Wayne K.J."/>
            <person name="Tettelin H."/>
            <person name="Glass J.I."/>
            <person name="Rusch D."/>
            <person name="Podicherti R."/>
            <person name="Tsui H.-C.T."/>
            <person name="Winkler M.E."/>
        </authorList>
    </citation>
    <scope>NUCLEOTIDE SEQUENCE</scope>
</reference>
<accession>A0A381TR27</accession>
<proteinExistence type="predicted"/>
<dbReference type="AlphaFoldDB" id="A0A381TR27"/>
<dbReference type="EMBL" id="UINC01005019">
    <property type="protein sequence ID" value="SVA18490.1"/>
    <property type="molecule type" value="Genomic_DNA"/>
</dbReference>
<organism evidence="1">
    <name type="scientific">marine metagenome</name>
    <dbReference type="NCBI Taxonomy" id="408172"/>
    <lineage>
        <taxon>unclassified sequences</taxon>
        <taxon>metagenomes</taxon>
        <taxon>ecological metagenomes</taxon>
    </lineage>
</organism>
<name>A0A381TR27_9ZZZZ</name>